<dbReference type="Pfam" id="PF00116">
    <property type="entry name" value="COX2"/>
    <property type="match status" value="1"/>
</dbReference>
<dbReference type="InterPro" id="IPR045187">
    <property type="entry name" value="CcO_II"/>
</dbReference>
<evidence type="ECO:0000256" key="9">
    <source>
        <dbReference type="ARBA" id="ARBA00022989"/>
    </source>
</evidence>
<dbReference type="GO" id="GO:0016020">
    <property type="term" value="C:membrane"/>
    <property type="evidence" value="ECO:0007669"/>
    <property type="project" value="UniProtKB-SubCell"/>
</dbReference>
<evidence type="ECO:0000256" key="11">
    <source>
        <dbReference type="ARBA" id="ARBA00023136"/>
    </source>
</evidence>
<evidence type="ECO:0000256" key="7">
    <source>
        <dbReference type="ARBA" id="ARBA00022967"/>
    </source>
</evidence>
<sequence>MSDPANRRLVISLAVIWVVVAAAGTVLIAVLNFPPQASSNVSKSIQDTIRLITWAAWPIFTLTIVGVVGTVLLSRRHPNAPPASNDRIRGNPRLAGTWIGIVTAIVLALGIVGTLTLSNEGTAEVFGLEGRATANGATGGVAETTPLEVQVIAQQWQFTYRYPTFGGMESPHLVVPVNRTIDFHVTSLDVTHSFWLAALGIKADAVPLHDNTFDLTPTQVGTYRVVCGELCGLWHGSMDDNSAQVMSAADFTAWAQQQQAADAPIMKFLPPYSHTYQPAPSAYGT</sequence>
<evidence type="ECO:0000256" key="6">
    <source>
        <dbReference type="ARBA" id="ARBA00022723"/>
    </source>
</evidence>
<evidence type="ECO:0000256" key="13">
    <source>
        <dbReference type="ARBA" id="ARBA00031399"/>
    </source>
</evidence>
<feature type="transmembrane region" description="Helical" evidence="15">
    <location>
        <begin position="94"/>
        <end position="117"/>
    </location>
</feature>
<evidence type="ECO:0000256" key="5">
    <source>
        <dbReference type="ARBA" id="ARBA00022692"/>
    </source>
</evidence>
<reference evidence="17 18" key="1">
    <citation type="journal article" date="2017" name="Nature">
        <title>Atmospheric trace gases support primary production in Antarctic desert surface soil.</title>
        <authorList>
            <person name="Ji M."/>
            <person name="Greening C."/>
            <person name="Vanwonterghem I."/>
            <person name="Carere C.R."/>
            <person name="Bay S.K."/>
            <person name="Steen J.A."/>
            <person name="Montgomery K."/>
            <person name="Lines T."/>
            <person name="Beardall J."/>
            <person name="van Dorst J."/>
            <person name="Snape I."/>
            <person name="Stott M.B."/>
            <person name="Hugenholtz P."/>
            <person name="Ferrari B.C."/>
        </authorList>
    </citation>
    <scope>NUCLEOTIDE SEQUENCE [LARGE SCALE GENOMIC DNA]</scope>
    <source>
        <strain evidence="17">RRmetagenome_bin12</strain>
    </source>
</reference>
<accession>A0A2W6A3S6</accession>
<comment type="function">
    <text evidence="12">Subunits I and II form the functional core of the enzyme complex. Electrons originating in cytochrome c are transferred via heme a and Cu(A) to the binuclear center formed by heme a3 and Cu(B).</text>
</comment>
<feature type="transmembrane region" description="Helical" evidence="15">
    <location>
        <begin position="51"/>
        <end position="73"/>
    </location>
</feature>
<dbReference type="PROSITE" id="PS00078">
    <property type="entry name" value="COX2"/>
    <property type="match status" value="1"/>
</dbReference>
<name>A0A2W6A3S6_9BACT</name>
<dbReference type="PROSITE" id="PS50857">
    <property type="entry name" value="COX2_CUA"/>
    <property type="match status" value="1"/>
</dbReference>
<dbReference type="InterPro" id="IPR001505">
    <property type="entry name" value="Copper_CuA"/>
</dbReference>
<evidence type="ECO:0000256" key="4">
    <source>
        <dbReference type="ARBA" id="ARBA00022448"/>
    </source>
</evidence>
<comment type="caution">
    <text evidence="17">The sequence shown here is derived from an EMBL/GenBank/DDBJ whole genome shotgun (WGS) entry which is preliminary data.</text>
</comment>
<comment type="catalytic activity">
    <reaction evidence="14">
        <text>4 Fe(II)-[cytochrome c] + O2 + 8 H(+)(in) = 4 Fe(III)-[cytochrome c] + 2 H2O + 4 H(+)(out)</text>
        <dbReference type="Rhea" id="RHEA:11436"/>
        <dbReference type="Rhea" id="RHEA-COMP:10350"/>
        <dbReference type="Rhea" id="RHEA-COMP:14399"/>
        <dbReference type="ChEBI" id="CHEBI:15377"/>
        <dbReference type="ChEBI" id="CHEBI:15378"/>
        <dbReference type="ChEBI" id="CHEBI:15379"/>
        <dbReference type="ChEBI" id="CHEBI:29033"/>
        <dbReference type="ChEBI" id="CHEBI:29034"/>
        <dbReference type="EC" id="7.1.1.9"/>
    </reaction>
</comment>
<evidence type="ECO:0000256" key="2">
    <source>
        <dbReference type="ARBA" id="ARBA00007866"/>
    </source>
</evidence>
<comment type="similarity">
    <text evidence="2">Belongs to the cytochrome c oxidase subunit 2 family.</text>
</comment>
<dbReference type="SUPFAM" id="SSF49503">
    <property type="entry name" value="Cupredoxins"/>
    <property type="match status" value="1"/>
</dbReference>
<dbReference type="InterPro" id="IPR036257">
    <property type="entry name" value="Cyt_c_oxidase_su2_TM_sf"/>
</dbReference>
<organism evidence="17 18">
    <name type="scientific">Candidatus Aeolococcus gillhamiae</name>
    <dbReference type="NCBI Taxonomy" id="3127015"/>
    <lineage>
        <taxon>Bacteria</taxon>
        <taxon>Bacillati</taxon>
        <taxon>Candidatus Dormiibacterota</taxon>
        <taxon>Candidatus Dormibacteria</taxon>
        <taxon>Candidatus Aeolococcales</taxon>
        <taxon>Candidatus Aeolococcaceae</taxon>
        <taxon>Candidatus Aeolococcus</taxon>
    </lineage>
</organism>
<evidence type="ECO:0000256" key="10">
    <source>
        <dbReference type="ARBA" id="ARBA00023008"/>
    </source>
</evidence>
<dbReference type="InterPro" id="IPR002429">
    <property type="entry name" value="CcO_II-like_C"/>
</dbReference>
<keyword evidence="4" id="KW-0813">Transport</keyword>
<keyword evidence="8" id="KW-0249">Electron transport</keyword>
<evidence type="ECO:0000259" key="16">
    <source>
        <dbReference type="PROSITE" id="PS50857"/>
    </source>
</evidence>
<dbReference type="GO" id="GO:0004129">
    <property type="term" value="F:cytochrome-c oxidase activity"/>
    <property type="evidence" value="ECO:0007669"/>
    <property type="project" value="UniProtKB-EC"/>
</dbReference>
<evidence type="ECO:0000256" key="15">
    <source>
        <dbReference type="SAM" id="Phobius"/>
    </source>
</evidence>
<keyword evidence="7" id="KW-1278">Translocase</keyword>
<proteinExistence type="inferred from homology"/>
<evidence type="ECO:0000256" key="12">
    <source>
        <dbReference type="ARBA" id="ARBA00024688"/>
    </source>
</evidence>
<dbReference type="Proteomes" id="UP000248724">
    <property type="component" value="Unassembled WGS sequence"/>
</dbReference>
<feature type="domain" description="Cytochrome oxidase subunit II copper A binding" evidence="16">
    <location>
        <begin position="144"/>
        <end position="257"/>
    </location>
</feature>
<feature type="transmembrane region" description="Helical" evidence="15">
    <location>
        <begin position="9"/>
        <end position="31"/>
    </location>
</feature>
<keyword evidence="10" id="KW-0186">Copper</keyword>
<dbReference type="GO" id="GO:0005507">
    <property type="term" value="F:copper ion binding"/>
    <property type="evidence" value="ECO:0007669"/>
    <property type="project" value="InterPro"/>
</dbReference>
<dbReference type="InterPro" id="IPR008972">
    <property type="entry name" value="Cupredoxin"/>
</dbReference>
<protein>
    <recommendedName>
        <fullName evidence="3">cytochrome-c oxidase</fullName>
        <ecNumber evidence="3">7.1.1.9</ecNumber>
    </recommendedName>
    <alternativeName>
        <fullName evidence="13">Cytochrome aa3 subunit 2</fullName>
    </alternativeName>
</protein>
<dbReference type="Gene3D" id="1.10.287.90">
    <property type="match status" value="1"/>
</dbReference>
<dbReference type="PANTHER" id="PTHR22888:SF9">
    <property type="entry name" value="CYTOCHROME C OXIDASE SUBUNIT 2"/>
    <property type="match status" value="1"/>
</dbReference>
<gene>
    <name evidence="17" type="ORF">DLM65_13525</name>
</gene>
<keyword evidence="9 15" id="KW-1133">Transmembrane helix</keyword>
<dbReference type="GO" id="GO:0042773">
    <property type="term" value="P:ATP synthesis coupled electron transport"/>
    <property type="evidence" value="ECO:0007669"/>
    <property type="project" value="TreeGrafter"/>
</dbReference>
<comment type="subcellular location">
    <subcellularLocation>
        <location evidence="1">Membrane</location>
        <topology evidence="1">Multi-pass membrane protein</topology>
    </subcellularLocation>
</comment>
<keyword evidence="11 15" id="KW-0472">Membrane</keyword>
<dbReference type="Gene3D" id="2.60.40.420">
    <property type="entry name" value="Cupredoxins - blue copper proteins"/>
    <property type="match status" value="1"/>
</dbReference>
<dbReference type="PANTHER" id="PTHR22888">
    <property type="entry name" value="CYTOCHROME C OXIDASE, SUBUNIT II"/>
    <property type="match status" value="1"/>
</dbReference>
<evidence type="ECO:0000256" key="3">
    <source>
        <dbReference type="ARBA" id="ARBA00012949"/>
    </source>
</evidence>
<dbReference type="EMBL" id="QHBU01000266">
    <property type="protein sequence ID" value="PZR78254.1"/>
    <property type="molecule type" value="Genomic_DNA"/>
</dbReference>
<evidence type="ECO:0000256" key="1">
    <source>
        <dbReference type="ARBA" id="ARBA00004141"/>
    </source>
</evidence>
<evidence type="ECO:0000256" key="8">
    <source>
        <dbReference type="ARBA" id="ARBA00022982"/>
    </source>
</evidence>
<evidence type="ECO:0000313" key="18">
    <source>
        <dbReference type="Proteomes" id="UP000248724"/>
    </source>
</evidence>
<dbReference type="EC" id="7.1.1.9" evidence="3"/>
<evidence type="ECO:0000313" key="17">
    <source>
        <dbReference type="EMBL" id="PZR78254.1"/>
    </source>
</evidence>
<keyword evidence="6" id="KW-0479">Metal-binding</keyword>
<dbReference type="AlphaFoldDB" id="A0A2W6A3S6"/>
<evidence type="ECO:0000256" key="14">
    <source>
        <dbReference type="ARBA" id="ARBA00047816"/>
    </source>
</evidence>
<keyword evidence="5 15" id="KW-0812">Transmembrane</keyword>